<dbReference type="RefSeq" id="WP_140459269.1">
    <property type="nucleotide sequence ID" value="NZ_BAABFI010000001.1"/>
</dbReference>
<dbReference type="AlphaFoldDB" id="A0A7Y9JZY4"/>
<dbReference type="Proteomes" id="UP000618382">
    <property type="component" value="Unassembled WGS sequence"/>
</dbReference>
<dbReference type="EMBL" id="BONN01000003">
    <property type="protein sequence ID" value="GIG32464.1"/>
    <property type="molecule type" value="Genomic_DNA"/>
</dbReference>
<organism evidence="2 3">
    <name type="scientific">Cellulomonas oligotrophica</name>
    <dbReference type="NCBI Taxonomy" id="931536"/>
    <lineage>
        <taxon>Bacteria</taxon>
        <taxon>Bacillati</taxon>
        <taxon>Actinomycetota</taxon>
        <taxon>Actinomycetes</taxon>
        <taxon>Micrococcales</taxon>
        <taxon>Cellulomonadaceae</taxon>
        <taxon>Cellulomonas</taxon>
    </lineage>
</organism>
<sequence length="161" mass="17973">MSTLRWDDVADLFDAQLVGSLPDGWVEGATTVDDWQRVLDLVLTGPWRWQVDGNALPTAAELAARLDEPGSERPPVRVEVTPEGWVLLRCLSVDSIDFDLNVKAFQGQERLDALCDFLRSVGRAIGRSVWVGAEGSTADRMYGYDVTLDSTVRRAERPPWR</sequence>
<dbReference type="Proteomes" id="UP000577956">
    <property type="component" value="Unassembled WGS sequence"/>
</dbReference>
<evidence type="ECO:0000313" key="3">
    <source>
        <dbReference type="Proteomes" id="UP000577956"/>
    </source>
</evidence>
<accession>A0A7Y9JZY4</accession>
<evidence type="ECO:0000313" key="4">
    <source>
        <dbReference type="Proteomes" id="UP000618382"/>
    </source>
</evidence>
<reference evidence="2 3" key="1">
    <citation type="submission" date="2020-07" db="EMBL/GenBank/DDBJ databases">
        <title>Sequencing the genomes of 1000 actinobacteria strains.</title>
        <authorList>
            <person name="Klenk H.-P."/>
        </authorList>
    </citation>
    <scope>NUCLEOTIDE SEQUENCE [LARGE SCALE GENOMIC DNA]</scope>
    <source>
        <strain evidence="2 3">DSM 24482</strain>
    </source>
</reference>
<evidence type="ECO:0000313" key="1">
    <source>
        <dbReference type="EMBL" id="GIG32464.1"/>
    </source>
</evidence>
<protein>
    <submittedName>
        <fullName evidence="2">Uncharacterized protein</fullName>
    </submittedName>
</protein>
<gene>
    <name evidence="2" type="ORF">BKA21_002299</name>
    <name evidence="1" type="ORF">Col01nite_16230</name>
</gene>
<dbReference type="EMBL" id="JACCBK010000001">
    <property type="protein sequence ID" value="NYD86750.1"/>
    <property type="molecule type" value="Genomic_DNA"/>
</dbReference>
<keyword evidence="4" id="KW-1185">Reference proteome</keyword>
<comment type="caution">
    <text evidence="2">The sequence shown here is derived from an EMBL/GenBank/DDBJ whole genome shotgun (WGS) entry which is preliminary data.</text>
</comment>
<proteinExistence type="predicted"/>
<name>A0A7Y9JZY4_9CELL</name>
<evidence type="ECO:0000313" key="2">
    <source>
        <dbReference type="EMBL" id="NYD86750.1"/>
    </source>
</evidence>
<reference evidence="1 4" key="2">
    <citation type="submission" date="2021-01" db="EMBL/GenBank/DDBJ databases">
        <title>Whole genome shotgun sequence of Cellulomonas oligotrophica NBRC 109435.</title>
        <authorList>
            <person name="Komaki H."/>
            <person name="Tamura T."/>
        </authorList>
    </citation>
    <scope>NUCLEOTIDE SEQUENCE [LARGE SCALE GENOMIC DNA]</scope>
    <source>
        <strain evidence="1 4">NBRC 109435</strain>
    </source>
</reference>